<organism evidence="2 3">
    <name type="scientific">Fictibacillus phosphorivorans</name>
    <dbReference type="NCBI Taxonomy" id="1221500"/>
    <lineage>
        <taxon>Bacteria</taxon>
        <taxon>Bacillati</taxon>
        <taxon>Bacillota</taxon>
        <taxon>Bacilli</taxon>
        <taxon>Bacillales</taxon>
        <taxon>Fictibacillaceae</taxon>
        <taxon>Fictibacillus</taxon>
    </lineage>
</organism>
<keyword evidence="1" id="KW-0812">Transmembrane</keyword>
<keyword evidence="3" id="KW-1185">Reference proteome</keyword>
<evidence type="ECO:0000256" key="1">
    <source>
        <dbReference type="SAM" id="Phobius"/>
    </source>
</evidence>
<name>A0A165P5Q8_9BACL</name>
<comment type="caution">
    <text evidence="2">The sequence shown here is derived from an EMBL/GenBank/DDBJ whole genome shotgun (WGS) entry which is preliminary data.</text>
</comment>
<gene>
    <name evidence="2" type="ORF">AWM68_02010</name>
</gene>
<dbReference type="EMBL" id="LRFC01000001">
    <property type="protein sequence ID" value="KZE69063.1"/>
    <property type="molecule type" value="Genomic_DNA"/>
</dbReference>
<keyword evidence="1" id="KW-1133">Transmembrane helix</keyword>
<feature type="transmembrane region" description="Helical" evidence="1">
    <location>
        <begin position="9"/>
        <end position="34"/>
    </location>
</feature>
<evidence type="ECO:0000313" key="3">
    <source>
        <dbReference type="Proteomes" id="UP000076567"/>
    </source>
</evidence>
<dbReference type="RefSeq" id="WP_066236410.1">
    <property type="nucleotide sequence ID" value="NZ_LRFC01000001.1"/>
</dbReference>
<evidence type="ECO:0000313" key="2">
    <source>
        <dbReference type="EMBL" id="KZE69063.1"/>
    </source>
</evidence>
<proteinExistence type="predicted"/>
<protein>
    <recommendedName>
        <fullName evidence="4">Phosphatase</fullName>
    </recommendedName>
</protein>
<feature type="transmembrane region" description="Helical" evidence="1">
    <location>
        <begin position="54"/>
        <end position="74"/>
    </location>
</feature>
<sequence length="79" mass="8451">MKKLIIGSVFFISSIVLFGMTLISASVYSLYLTAPDIGGYETNLGLFGTALKEVGIAPLSMSLVLLVAGIYLFIKSESR</sequence>
<keyword evidence="1" id="KW-0472">Membrane</keyword>
<dbReference type="AlphaFoldDB" id="A0A165P5Q8"/>
<accession>A0A165P5Q8</accession>
<dbReference type="OrthoDB" id="2885479at2"/>
<evidence type="ECO:0008006" key="4">
    <source>
        <dbReference type="Google" id="ProtNLM"/>
    </source>
</evidence>
<reference evidence="3" key="1">
    <citation type="submission" date="2016-01" db="EMBL/GenBank/DDBJ databases">
        <title>Draft genome of Chromobacterium sp. F49.</title>
        <authorList>
            <person name="Hong K.W."/>
        </authorList>
    </citation>
    <scope>NUCLEOTIDE SEQUENCE [LARGE SCALE GENOMIC DNA]</scope>
    <source>
        <strain evidence="3">P7IIIA</strain>
    </source>
</reference>
<dbReference type="Proteomes" id="UP000076567">
    <property type="component" value="Unassembled WGS sequence"/>
</dbReference>